<dbReference type="Pfam" id="PF22458">
    <property type="entry name" value="RsmF-B_ferredox"/>
    <property type="match status" value="1"/>
</dbReference>
<evidence type="ECO:0000313" key="7">
    <source>
        <dbReference type="EMBL" id="GHC67388.1"/>
    </source>
</evidence>
<dbReference type="GO" id="GO:0008173">
    <property type="term" value="F:RNA methyltransferase activity"/>
    <property type="evidence" value="ECO:0007669"/>
    <property type="project" value="InterPro"/>
</dbReference>
<dbReference type="GO" id="GO:0003723">
    <property type="term" value="F:RNA binding"/>
    <property type="evidence" value="ECO:0007669"/>
    <property type="project" value="UniProtKB-UniRule"/>
</dbReference>
<evidence type="ECO:0000256" key="3">
    <source>
        <dbReference type="ARBA" id="ARBA00022691"/>
    </source>
</evidence>
<dbReference type="AlphaFoldDB" id="A0A918TZ43"/>
<evidence type="ECO:0000256" key="5">
    <source>
        <dbReference type="PROSITE-ProRule" id="PRU01023"/>
    </source>
</evidence>
<keyword evidence="2 5" id="KW-0808">Transferase</keyword>
<name>A0A918TZ43_9BACT</name>
<dbReference type="CDD" id="cd02440">
    <property type="entry name" value="AdoMet_MTases"/>
    <property type="match status" value="1"/>
</dbReference>
<keyword evidence="3 5" id="KW-0949">S-adenosyl-L-methionine</keyword>
<dbReference type="InterPro" id="IPR001678">
    <property type="entry name" value="MeTrfase_RsmB-F_NOP2_dom"/>
</dbReference>
<feature type="active site" description="Nucleophile" evidence="5">
    <location>
        <position position="368"/>
    </location>
</feature>
<dbReference type="Pfam" id="PF01029">
    <property type="entry name" value="NusB"/>
    <property type="match status" value="1"/>
</dbReference>
<dbReference type="InterPro" id="IPR006027">
    <property type="entry name" value="NusB_RsmB_TIM44"/>
</dbReference>
<dbReference type="InterPro" id="IPR023267">
    <property type="entry name" value="RCMT"/>
</dbReference>
<dbReference type="Proteomes" id="UP000644507">
    <property type="component" value="Unassembled WGS sequence"/>
</dbReference>
<organism evidence="7 8">
    <name type="scientific">Roseibacillus persicicus</name>
    <dbReference type="NCBI Taxonomy" id="454148"/>
    <lineage>
        <taxon>Bacteria</taxon>
        <taxon>Pseudomonadati</taxon>
        <taxon>Verrucomicrobiota</taxon>
        <taxon>Verrucomicrobiia</taxon>
        <taxon>Verrucomicrobiales</taxon>
        <taxon>Verrucomicrobiaceae</taxon>
        <taxon>Roseibacillus</taxon>
    </lineage>
</organism>
<feature type="binding site" evidence="5">
    <location>
        <position position="315"/>
    </location>
    <ligand>
        <name>S-adenosyl-L-methionine</name>
        <dbReference type="ChEBI" id="CHEBI:59789"/>
    </ligand>
</feature>
<evidence type="ECO:0000313" key="8">
    <source>
        <dbReference type="Proteomes" id="UP000644507"/>
    </source>
</evidence>
<keyword evidence="4 5" id="KW-0694">RNA-binding</keyword>
<dbReference type="InterPro" id="IPR035926">
    <property type="entry name" value="NusB-like_sf"/>
</dbReference>
<dbReference type="GO" id="GO:0006355">
    <property type="term" value="P:regulation of DNA-templated transcription"/>
    <property type="evidence" value="ECO:0007669"/>
    <property type="project" value="InterPro"/>
</dbReference>
<dbReference type="PANTHER" id="PTHR22807">
    <property type="entry name" value="NOP2 YEAST -RELATED NOL1/NOP2/FMU SUN DOMAIN-CONTAINING"/>
    <property type="match status" value="1"/>
</dbReference>
<dbReference type="EMBL" id="BMXI01000024">
    <property type="protein sequence ID" value="GHC67388.1"/>
    <property type="molecule type" value="Genomic_DNA"/>
</dbReference>
<reference evidence="7" key="2">
    <citation type="submission" date="2020-09" db="EMBL/GenBank/DDBJ databases">
        <authorList>
            <person name="Sun Q."/>
            <person name="Kim S."/>
        </authorList>
    </citation>
    <scope>NUCLEOTIDE SEQUENCE</scope>
    <source>
        <strain evidence="7">KCTC 12988</strain>
    </source>
</reference>
<dbReference type="RefSeq" id="WP_189574342.1">
    <property type="nucleotide sequence ID" value="NZ_BMXI01000024.1"/>
</dbReference>
<dbReference type="SUPFAM" id="SSF53335">
    <property type="entry name" value="S-adenosyl-L-methionine-dependent methyltransferases"/>
    <property type="match status" value="1"/>
</dbReference>
<dbReference type="PROSITE" id="PS51686">
    <property type="entry name" value="SAM_MT_RSMB_NOP"/>
    <property type="match status" value="1"/>
</dbReference>
<comment type="similarity">
    <text evidence="5">Belongs to the class I-like SAM-binding methyltransferase superfamily. RsmB/NOP family.</text>
</comment>
<dbReference type="Pfam" id="PF01189">
    <property type="entry name" value="Methyltr_RsmB-F"/>
    <property type="match status" value="1"/>
</dbReference>
<dbReference type="InterPro" id="IPR054728">
    <property type="entry name" value="RsmB-like_ferredoxin"/>
</dbReference>
<dbReference type="Gene3D" id="1.10.940.10">
    <property type="entry name" value="NusB-like"/>
    <property type="match status" value="1"/>
</dbReference>
<dbReference type="Gene3D" id="3.40.50.150">
    <property type="entry name" value="Vaccinia Virus protein VP39"/>
    <property type="match status" value="1"/>
</dbReference>
<evidence type="ECO:0000256" key="2">
    <source>
        <dbReference type="ARBA" id="ARBA00022679"/>
    </source>
</evidence>
<reference evidence="7" key="1">
    <citation type="journal article" date="2014" name="Int. J. Syst. Evol. Microbiol.">
        <title>Complete genome sequence of Corynebacterium casei LMG S-19264T (=DSM 44701T), isolated from a smear-ripened cheese.</title>
        <authorList>
            <consortium name="US DOE Joint Genome Institute (JGI-PGF)"/>
            <person name="Walter F."/>
            <person name="Albersmeier A."/>
            <person name="Kalinowski J."/>
            <person name="Ruckert C."/>
        </authorList>
    </citation>
    <scope>NUCLEOTIDE SEQUENCE</scope>
    <source>
        <strain evidence="7">KCTC 12988</strain>
    </source>
</reference>
<dbReference type="GO" id="GO:0001510">
    <property type="term" value="P:RNA methylation"/>
    <property type="evidence" value="ECO:0007669"/>
    <property type="project" value="InterPro"/>
</dbReference>
<feature type="binding site" evidence="5">
    <location>
        <position position="296"/>
    </location>
    <ligand>
        <name>S-adenosyl-L-methionine</name>
        <dbReference type="ChEBI" id="CHEBI:59789"/>
    </ligand>
</feature>
<protein>
    <submittedName>
        <fullName evidence="7">Ribosomal RNA small subunit methyltransferase B</fullName>
    </submittedName>
</protein>
<evidence type="ECO:0000256" key="4">
    <source>
        <dbReference type="ARBA" id="ARBA00022884"/>
    </source>
</evidence>
<dbReference type="PANTHER" id="PTHR22807:SF61">
    <property type="entry name" value="NOL1_NOP2_SUN FAMILY PROTEIN _ ANTITERMINATION NUSB DOMAIN-CONTAINING PROTEIN"/>
    <property type="match status" value="1"/>
</dbReference>
<evidence type="ECO:0000256" key="1">
    <source>
        <dbReference type="ARBA" id="ARBA00022603"/>
    </source>
</evidence>
<feature type="domain" description="SAM-dependent MTase RsmB/NOP-type" evidence="6">
    <location>
        <begin position="152"/>
        <end position="419"/>
    </location>
</feature>
<dbReference type="SUPFAM" id="SSF48013">
    <property type="entry name" value="NusB-like"/>
    <property type="match status" value="1"/>
</dbReference>
<gene>
    <name evidence="7" type="primary">rsmB</name>
    <name evidence="7" type="ORF">GCM10007100_39280</name>
</gene>
<feature type="binding site" evidence="5">
    <location>
        <begin position="245"/>
        <end position="251"/>
    </location>
    <ligand>
        <name>S-adenosyl-L-methionine</name>
        <dbReference type="ChEBI" id="CHEBI:59789"/>
    </ligand>
</feature>
<proteinExistence type="inferred from homology"/>
<evidence type="ECO:0000259" key="6">
    <source>
        <dbReference type="PROSITE" id="PS51686"/>
    </source>
</evidence>
<dbReference type="Gene3D" id="3.30.70.1170">
    <property type="entry name" value="Sun protein, domain 3"/>
    <property type="match status" value="1"/>
</dbReference>
<dbReference type="PRINTS" id="PR02008">
    <property type="entry name" value="RCMTFAMILY"/>
</dbReference>
<comment type="caution">
    <text evidence="7">The sequence shown here is derived from an EMBL/GenBank/DDBJ whole genome shotgun (WGS) entry which is preliminary data.</text>
</comment>
<keyword evidence="1 5" id="KW-0489">Methyltransferase</keyword>
<accession>A0A918TZ43</accession>
<feature type="binding site" evidence="5">
    <location>
        <position position="269"/>
    </location>
    <ligand>
        <name>S-adenosyl-L-methionine</name>
        <dbReference type="ChEBI" id="CHEBI:59789"/>
    </ligand>
</feature>
<keyword evidence="8" id="KW-1185">Reference proteome</keyword>
<dbReference type="InterPro" id="IPR029063">
    <property type="entry name" value="SAM-dependent_MTases_sf"/>
</dbReference>
<dbReference type="InterPro" id="IPR049560">
    <property type="entry name" value="MeTrfase_RsmB-F_NOP2_cat"/>
</dbReference>
<sequence length="419" mass="47032">MPKQDKNIRRAAVSILRAWSKGHVYAENLIDKHARRNHLSSADRGLLNAIILAVLRNRRLLDFYIARCRHGKLDHETRDILRVGLAQILILGIPEHAAVNETVNCGRAPVRGLINAVLRRGIEKRKSLMQRAAELPPAELYSHPDWLTKRWRTQYGKNAATALMQWNNEPADTTLRLNPLRSESEALKGDPRLEAMPDLEGFYYLDGPVPSEWTEAGLVYMTDPATRLSVELLDPKPGETVLDACAAPGGKAALIAASMKNEGSLVCTDSNELRIPRLEENLSNLGVTIAESQVFDWTQAPPEDWHKRFDAILLDVPCSNTGVLRRRVDARWRLSPEQITELSEIQKTILSNAKKCLKADGRIVYSTCSIEREENEDLVVPFAKGHNLQVVETRQSLPHRDKQDGAFAALLKYREGADV</sequence>